<dbReference type="EMBL" id="JYDO01000003">
    <property type="protein sequence ID" value="KRZ80350.1"/>
    <property type="molecule type" value="Genomic_DNA"/>
</dbReference>
<proteinExistence type="predicted"/>
<organism evidence="1 2">
    <name type="scientific">Trichinella papuae</name>
    <dbReference type="NCBI Taxonomy" id="268474"/>
    <lineage>
        <taxon>Eukaryota</taxon>
        <taxon>Metazoa</taxon>
        <taxon>Ecdysozoa</taxon>
        <taxon>Nematoda</taxon>
        <taxon>Enoplea</taxon>
        <taxon>Dorylaimia</taxon>
        <taxon>Trichinellida</taxon>
        <taxon>Trichinellidae</taxon>
        <taxon>Trichinella</taxon>
    </lineage>
</organism>
<gene>
    <name evidence="1" type="ORF">T10_9232</name>
</gene>
<protein>
    <submittedName>
        <fullName evidence="1">Uncharacterized protein</fullName>
    </submittedName>
</protein>
<dbReference type="Proteomes" id="UP000054843">
    <property type="component" value="Unassembled WGS sequence"/>
</dbReference>
<name>A0A0V1N9J6_9BILA</name>
<keyword evidence="2" id="KW-1185">Reference proteome</keyword>
<comment type="caution">
    <text evidence="1">The sequence shown here is derived from an EMBL/GenBank/DDBJ whole genome shotgun (WGS) entry which is preliminary data.</text>
</comment>
<sequence length="70" mass="8117">MKAAKGSILVSCIYFTYSVADEIIIEMWLKIFSSYRIGKVEYHYYIIKVKLMKQKKGENADDTKQITDGT</sequence>
<dbReference type="AlphaFoldDB" id="A0A0V1N9J6"/>
<accession>A0A0V1N9J6</accession>
<reference evidence="1 2" key="1">
    <citation type="submission" date="2015-01" db="EMBL/GenBank/DDBJ databases">
        <title>Evolution of Trichinella species and genotypes.</title>
        <authorList>
            <person name="Korhonen P.K."/>
            <person name="Edoardo P."/>
            <person name="Giuseppe L.R."/>
            <person name="Gasser R.B."/>
        </authorList>
    </citation>
    <scope>NUCLEOTIDE SEQUENCE [LARGE SCALE GENOMIC DNA]</scope>
    <source>
        <strain evidence="1">ISS1980</strain>
    </source>
</reference>
<evidence type="ECO:0000313" key="1">
    <source>
        <dbReference type="EMBL" id="KRZ80350.1"/>
    </source>
</evidence>
<evidence type="ECO:0000313" key="2">
    <source>
        <dbReference type="Proteomes" id="UP000054843"/>
    </source>
</evidence>